<reference evidence="2 3" key="1">
    <citation type="submission" date="2019-02" db="EMBL/GenBank/DDBJ databases">
        <title>Genome sequencing of the rare red list fungi Dentipellis fragilis.</title>
        <authorList>
            <person name="Buettner E."/>
            <person name="Kellner H."/>
        </authorList>
    </citation>
    <scope>NUCLEOTIDE SEQUENCE [LARGE SCALE GENOMIC DNA]</scope>
    <source>
        <strain evidence="2 3">DSM 105465</strain>
    </source>
</reference>
<dbReference type="OrthoDB" id="3299360at2759"/>
<sequence length="84" mass="9619">MVRSAKRTRSPTSSDDEEDNIKRIVDNVTQSPFFLGSPSLLKRVVWYMDNARGVRRLVEAEREKGAPPKAAEIRWIGMISPEKF</sequence>
<dbReference type="AlphaFoldDB" id="A0A4Y9YSM2"/>
<evidence type="ECO:0000313" key="2">
    <source>
        <dbReference type="EMBL" id="TFY65424.1"/>
    </source>
</evidence>
<comment type="caution">
    <text evidence="2">The sequence shown here is derived from an EMBL/GenBank/DDBJ whole genome shotgun (WGS) entry which is preliminary data.</text>
</comment>
<keyword evidence="3" id="KW-1185">Reference proteome</keyword>
<gene>
    <name evidence="2" type="ORF">EVG20_g5596</name>
</gene>
<evidence type="ECO:0000256" key="1">
    <source>
        <dbReference type="SAM" id="MobiDB-lite"/>
    </source>
</evidence>
<name>A0A4Y9YSM2_9AGAM</name>
<evidence type="ECO:0000313" key="3">
    <source>
        <dbReference type="Proteomes" id="UP000298327"/>
    </source>
</evidence>
<protein>
    <submittedName>
        <fullName evidence="2">Uncharacterized protein</fullName>
    </submittedName>
</protein>
<organism evidence="2 3">
    <name type="scientific">Dentipellis fragilis</name>
    <dbReference type="NCBI Taxonomy" id="205917"/>
    <lineage>
        <taxon>Eukaryota</taxon>
        <taxon>Fungi</taxon>
        <taxon>Dikarya</taxon>
        <taxon>Basidiomycota</taxon>
        <taxon>Agaricomycotina</taxon>
        <taxon>Agaricomycetes</taxon>
        <taxon>Russulales</taxon>
        <taxon>Hericiaceae</taxon>
        <taxon>Dentipellis</taxon>
    </lineage>
</organism>
<dbReference type="Proteomes" id="UP000298327">
    <property type="component" value="Unassembled WGS sequence"/>
</dbReference>
<dbReference type="EMBL" id="SEOQ01000336">
    <property type="protein sequence ID" value="TFY65424.1"/>
    <property type="molecule type" value="Genomic_DNA"/>
</dbReference>
<proteinExistence type="predicted"/>
<feature type="region of interest" description="Disordered" evidence="1">
    <location>
        <begin position="1"/>
        <end position="21"/>
    </location>
</feature>
<accession>A0A4Y9YSM2</accession>